<evidence type="ECO:0000313" key="3">
    <source>
        <dbReference type="Proteomes" id="UP001064933"/>
    </source>
</evidence>
<keyword evidence="1" id="KW-1133">Transmembrane helix</keyword>
<feature type="transmembrane region" description="Helical" evidence="1">
    <location>
        <begin position="12"/>
        <end position="31"/>
    </location>
</feature>
<accession>A0ABY6AYX5</accession>
<keyword evidence="3" id="KW-1185">Reference proteome</keyword>
<gene>
    <name evidence="2" type="ORF">N4261_21870</name>
</gene>
<dbReference type="RefSeq" id="WP_261757355.1">
    <property type="nucleotide sequence ID" value="NZ_CP104562.2"/>
</dbReference>
<reference evidence="2" key="1">
    <citation type="submission" date="2022-10" db="EMBL/GenBank/DDBJ databases">
        <title>Characterization and whole genome sequencing of a new Roseateles species, isolated from fresh water.</title>
        <authorList>
            <person name="Guliayeva D.Y."/>
            <person name="Akhremchuk A.E."/>
            <person name="Sikolenko M.A."/>
            <person name="Valentovich L.N."/>
            <person name="Sidarenka A.V."/>
        </authorList>
    </citation>
    <scope>NUCLEOTIDE SEQUENCE</scope>
    <source>
        <strain evidence="2">BIM B-1768</strain>
    </source>
</reference>
<organism evidence="2 3">
    <name type="scientific">Roseateles amylovorans</name>
    <dbReference type="NCBI Taxonomy" id="2978473"/>
    <lineage>
        <taxon>Bacteria</taxon>
        <taxon>Pseudomonadati</taxon>
        <taxon>Pseudomonadota</taxon>
        <taxon>Betaproteobacteria</taxon>
        <taxon>Burkholderiales</taxon>
        <taxon>Sphaerotilaceae</taxon>
        <taxon>Roseateles</taxon>
    </lineage>
</organism>
<evidence type="ECO:0000256" key="1">
    <source>
        <dbReference type="SAM" id="Phobius"/>
    </source>
</evidence>
<name>A0ABY6AYX5_9BURK</name>
<proteinExistence type="predicted"/>
<keyword evidence="1" id="KW-0812">Transmembrane</keyword>
<dbReference type="Pfam" id="PF16137">
    <property type="entry name" value="DUF4845"/>
    <property type="match status" value="1"/>
</dbReference>
<dbReference type="EMBL" id="CP104562">
    <property type="protein sequence ID" value="UXH77604.1"/>
    <property type="molecule type" value="Genomic_DNA"/>
</dbReference>
<keyword evidence="1" id="KW-0472">Membrane</keyword>
<sequence>MRSARNHQRGISLLGLLFWAVILGFLAIVGMRVTPTVMEYYTIQQAINRIAKSGPSTVAEARSAFSRTKDVEFSIVSIQPQDLVITKNEEKVKISFAYDKEVSLFGPVSLLIKYKGESN</sequence>
<evidence type="ECO:0000313" key="2">
    <source>
        <dbReference type="EMBL" id="UXH77604.1"/>
    </source>
</evidence>
<protein>
    <submittedName>
        <fullName evidence="2">DUF4845 domain-containing protein</fullName>
    </submittedName>
</protein>
<dbReference type="Proteomes" id="UP001064933">
    <property type="component" value="Chromosome"/>
</dbReference>
<dbReference type="InterPro" id="IPR032314">
    <property type="entry name" value="DUF4845"/>
</dbReference>